<name>A0A3P7ZJW5_HELPZ</name>
<evidence type="ECO:0000313" key="8">
    <source>
        <dbReference type="EMBL" id="VDP00632.1"/>
    </source>
</evidence>
<dbReference type="AlphaFoldDB" id="A0A3P7ZJW5"/>
<dbReference type="InterPro" id="IPR050108">
    <property type="entry name" value="CDK"/>
</dbReference>
<dbReference type="InterPro" id="IPR011009">
    <property type="entry name" value="Kinase-like_dom_sf"/>
</dbReference>
<comment type="similarity">
    <text evidence="1">Belongs to the protein kinase superfamily. CMGC Ser/Thr protein kinase family. CDC2/CDKX subfamily.</text>
</comment>
<dbReference type="Pfam" id="PF00069">
    <property type="entry name" value="Pkinase"/>
    <property type="match status" value="1"/>
</dbReference>
<dbReference type="GO" id="GO:0008024">
    <property type="term" value="C:cyclin/CDK positive transcription elongation factor complex"/>
    <property type="evidence" value="ECO:0007669"/>
    <property type="project" value="TreeGrafter"/>
</dbReference>
<dbReference type="PANTHER" id="PTHR24056:SF546">
    <property type="entry name" value="CYCLIN-DEPENDENT KINASE 12"/>
    <property type="match status" value="1"/>
</dbReference>
<feature type="domain" description="Protein kinase" evidence="7">
    <location>
        <begin position="1"/>
        <end position="180"/>
    </location>
</feature>
<dbReference type="InterPro" id="IPR000719">
    <property type="entry name" value="Prot_kinase_dom"/>
</dbReference>
<dbReference type="SUPFAM" id="SSF56112">
    <property type="entry name" value="Protein kinase-like (PK-like)"/>
    <property type="match status" value="1"/>
</dbReference>
<keyword evidence="2" id="KW-0723">Serine/threonine-protein kinase</keyword>
<keyword evidence="6" id="KW-0067">ATP-binding</keyword>
<dbReference type="EMBL" id="UZAH01028509">
    <property type="protein sequence ID" value="VDP00632.1"/>
    <property type="molecule type" value="Genomic_DNA"/>
</dbReference>
<evidence type="ECO:0000256" key="5">
    <source>
        <dbReference type="ARBA" id="ARBA00022777"/>
    </source>
</evidence>
<dbReference type="PROSITE" id="PS00108">
    <property type="entry name" value="PROTEIN_KINASE_ST"/>
    <property type="match status" value="1"/>
</dbReference>
<keyword evidence="4" id="KW-0547">Nucleotide-binding</keyword>
<keyword evidence="3" id="KW-0808">Transferase</keyword>
<dbReference type="OrthoDB" id="28397at2759"/>
<dbReference type="Gene3D" id="1.10.510.10">
    <property type="entry name" value="Transferase(Phosphotransferase) domain 1"/>
    <property type="match status" value="1"/>
</dbReference>
<reference evidence="8" key="1">
    <citation type="submission" date="2018-11" db="EMBL/GenBank/DDBJ databases">
        <authorList>
            <consortium name="Pathogen Informatics"/>
        </authorList>
    </citation>
    <scope>NUCLEOTIDE SEQUENCE [LARGE SCALE GENOMIC DNA]</scope>
</reference>
<dbReference type="GO" id="GO:0032968">
    <property type="term" value="P:positive regulation of transcription elongation by RNA polymerase II"/>
    <property type="evidence" value="ECO:0007669"/>
    <property type="project" value="TreeGrafter"/>
</dbReference>
<dbReference type="SMART" id="SM00220">
    <property type="entry name" value="S_TKc"/>
    <property type="match status" value="1"/>
</dbReference>
<dbReference type="GO" id="GO:0008353">
    <property type="term" value="F:RNA polymerase II CTD heptapeptide repeat kinase activity"/>
    <property type="evidence" value="ECO:0007669"/>
    <property type="project" value="TreeGrafter"/>
</dbReference>
<evidence type="ECO:0000256" key="6">
    <source>
        <dbReference type="ARBA" id="ARBA00022840"/>
    </source>
</evidence>
<sequence>MVVHFHLCAYVCARINGLEYCHAAGFLHRDIKCSNILLNNRGELKIADFERLYTNRVITLWYRPPELLLGDEHYVTKSPWFRCILGEFFTRKPLFQGNNEQGDVIQVCGTPSTANWPDVEKMPLYNTLRSQCSPGNPYVSRIVPAGAVDLMDKMLLLDPKRRISAKEYDRRRSSPANGYVPSTAVNPTKLEGNLRFFSVVKLAVRS</sequence>
<evidence type="ECO:0000259" key="7">
    <source>
        <dbReference type="PROSITE" id="PS50011"/>
    </source>
</evidence>
<organism evidence="8">
    <name type="scientific">Heligmosomoides polygyrus</name>
    <name type="common">Parasitic roundworm</name>
    <dbReference type="NCBI Taxonomy" id="6339"/>
    <lineage>
        <taxon>Eukaryota</taxon>
        <taxon>Metazoa</taxon>
        <taxon>Ecdysozoa</taxon>
        <taxon>Nematoda</taxon>
        <taxon>Chromadorea</taxon>
        <taxon>Rhabditida</taxon>
        <taxon>Rhabditina</taxon>
        <taxon>Rhabditomorpha</taxon>
        <taxon>Strongyloidea</taxon>
        <taxon>Heligmosomidae</taxon>
        <taxon>Heligmosomoides</taxon>
    </lineage>
</organism>
<evidence type="ECO:0000256" key="4">
    <source>
        <dbReference type="ARBA" id="ARBA00022741"/>
    </source>
</evidence>
<proteinExistence type="inferred from homology"/>
<dbReference type="InterPro" id="IPR008271">
    <property type="entry name" value="Ser/Thr_kinase_AS"/>
</dbReference>
<dbReference type="PANTHER" id="PTHR24056">
    <property type="entry name" value="CELL DIVISION PROTEIN KINASE"/>
    <property type="match status" value="1"/>
</dbReference>
<evidence type="ECO:0000256" key="3">
    <source>
        <dbReference type="ARBA" id="ARBA00022679"/>
    </source>
</evidence>
<evidence type="ECO:0000256" key="1">
    <source>
        <dbReference type="ARBA" id="ARBA00006485"/>
    </source>
</evidence>
<gene>
    <name evidence="8" type="ORF">HPBE_LOCUS14745</name>
</gene>
<accession>A0A3P7ZJW5</accession>
<dbReference type="PROSITE" id="PS50011">
    <property type="entry name" value="PROTEIN_KINASE_DOM"/>
    <property type="match status" value="1"/>
</dbReference>
<evidence type="ECO:0000256" key="2">
    <source>
        <dbReference type="ARBA" id="ARBA00022527"/>
    </source>
</evidence>
<dbReference type="GO" id="GO:0005524">
    <property type="term" value="F:ATP binding"/>
    <property type="evidence" value="ECO:0007669"/>
    <property type="project" value="UniProtKB-KW"/>
</dbReference>
<dbReference type="GO" id="GO:0030332">
    <property type="term" value="F:cyclin binding"/>
    <property type="evidence" value="ECO:0007669"/>
    <property type="project" value="TreeGrafter"/>
</dbReference>
<protein>
    <recommendedName>
        <fullName evidence="7">Protein kinase domain-containing protein</fullName>
    </recommendedName>
</protein>
<keyword evidence="5" id="KW-0418">Kinase</keyword>